<protein>
    <recommendedName>
        <fullName evidence="7">Tetraspanin</fullName>
    </recommendedName>
</protein>
<evidence type="ECO:0000256" key="3">
    <source>
        <dbReference type="ARBA" id="ARBA00022692"/>
    </source>
</evidence>
<evidence type="ECO:0000256" key="1">
    <source>
        <dbReference type="ARBA" id="ARBA00004141"/>
    </source>
</evidence>
<dbReference type="GO" id="GO:0005886">
    <property type="term" value="C:plasma membrane"/>
    <property type="evidence" value="ECO:0007669"/>
    <property type="project" value="TreeGrafter"/>
</dbReference>
<keyword evidence="5 7" id="KW-0472">Membrane</keyword>
<name>R4WRU5_RIPPE</name>
<feature type="disulfide bond" evidence="6">
    <location>
        <begin position="144"/>
        <end position="181"/>
    </location>
</feature>
<evidence type="ECO:0000256" key="4">
    <source>
        <dbReference type="ARBA" id="ARBA00022989"/>
    </source>
</evidence>
<dbReference type="Gene3D" id="1.10.1450.10">
    <property type="entry name" value="Tetraspanin"/>
    <property type="match status" value="1"/>
</dbReference>
<sequence length="230" mass="24686">MGICSCTARFVLFIFNLAWALLGLAILGIGIYMNIQGKTFREVLDGQLTVSTILLIVVGGSVFLIAFFGCCGAIREDPCCLNTYGVILSAILLCQVAVGVIAFVYKNQVQTSLNNYIEKEFLNATRGDQESINIVNGIQKDIKCCGLDGPNYWIKHSSEIPPSCCGGKSSCTANDAFSDGCKDKAVTTIVGFLYIMGIAAIAVGVVELLGVIFAFCLASSIKRREMRGYA</sequence>
<evidence type="ECO:0000256" key="7">
    <source>
        <dbReference type="RuleBase" id="RU361218"/>
    </source>
</evidence>
<dbReference type="PANTHER" id="PTHR19282:SF521">
    <property type="entry name" value="IP01817P-RELATED"/>
    <property type="match status" value="1"/>
</dbReference>
<dbReference type="CDD" id="cd03127">
    <property type="entry name" value="tetraspanin_LEL"/>
    <property type="match status" value="1"/>
</dbReference>
<reference evidence="8" key="1">
    <citation type="journal article" date="2013" name="PLoS ONE">
        <title>Gene expression in gut symbiotic organ of stinkbug affected by extracellular bacterial symbiont.</title>
        <authorList>
            <person name="Futahashi R."/>
            <person name="Tanaka K."/>
            <person name="Tanahashi M."/>
            <person name="Nikoh N."/>
            <person name="Kikuchi Y."/>
            <person name="Lee B.L."/>
            <person name="Fukatsu T."/>
        </authorList>
    </citation>
    <scope>NUCLEOTIDE SEQUENCE</scope>
    <source>
        <tissue evidence="8">Midgut</tissue>
    </source>
</reference>
<proteinExistence type="evidence at transcript level"/>
<comment type="similarity">
    <text evidence="2 7">Belongs to the tetraspanin (TM4SF) family.</text>
</comment>
<accession>R4WRU5</accession>
<dbReference type="EMBL" id="AK417422">
    <property type="protein sequence ID" value="BAN20637.1"/>
    <property type="molecule type" value="mRNA"/>
</dbReference>
<dbReference type="AlphaFoldDB" id="R4WRU5"/>
<dbReference type="PANTHER" id="PTHR19282">
    <property type="entry name" value="TETRASPANIN"/>
    <property type="match status" value="1"/>
</dbReference>
<keyword evidence="3 7" id="KW-0812">Transmembrane</keyword>
<evidence type="ECO:0000313" key="8">
    <source>
        <dbReference type="EMBL" id="BAN20637.1"/>
    </source>
</evidence>
<keyword evidence="6" id="KW-1015">Disulfide bond</keyword>
<feature type="transmembrane region" description="Helical" evidence="7">
    <location>
        <begin position="86"/>
        <end position="105"/>
    </location>
</feature>
<evidence type="ECO:0000256" key="2">
    <source>
        <dbReference type="ARBA" id="ARBA00006840"/>
    </source>
</evidence>
<dbReference type="SUPFAM" id="SSF48652">
    <property type="entry name" value="Tetraspanin"/>
    <property type="match status" value="1"/>
</dbReference>
<dbReference type="InterPro" id="IPR018499">
    <property type="entry name" value="Tetraspanin/Peripherin"/>
</dbReference>
<feature type="disulfide bond" evidence="6">
    <location>
        <begin position="145"/>
        <end position="164"/>
    </location>
</feature>
<evidence type="ECO:0000256" key="5">
    <source>
        <dbReference type="ARBA" id="ARBA00023136"/>
    </source>
</evidence>
<dbReference type="InterPro" id="IPR008952">
    <property type="entry name" value="Tetraspanin_EC2_sf"/>
</dbReference>
<keyword evidence="4 7" id="KW-1133">Transmembrane helix</keyword>
<dbReference type="PRINTS" id="PR00259">
    <property type="entry name" value="TMFOUR"/>
</dbReference>
<organism evidence="8">
    <name type="scientific">Riptortus pedestris</name>
    <name type="common">Bean bug</name>
    <dbReference type="NCBI Taxonomy" id="329032"/>
    <lineage>
        <taxon>Eukaryota</taxon>
        <taxon>Metazoa</taxon>
        <taxon>Ecdysozoa</taxon>
        <taxon>Arthropoda</taxon>
        <taxon>Hexapoda</taxon>
        <taxon>Insecta</taxon>
        <taxon>Pterygota</taxon>
        <taxon>Neoptera</taxon>
        <taxon>Paraneoptera</taxon>
        <taxon>Hemiptera</taxon>
        <taxon>Heteroptera</taxon>
        <taxon>Panheteroptera</taxon>
        <taxon>Pentatomomorpha</taxon>
        <taxon>Coreoidea</taxon>
        <taxon>Alydidae</taxon>
        <taxon>Riptortus</taxon>
    </lineage>
</organism>
<comment type="subcellular location">
    <subcellularLocation>
        <location evidence="1 7">Membrane</location>
        <topology evidence="1 7">Multi-pass membrane protein</topology>
    </subcellularLocation>
</comment>
<dbReference type="Pfam" id="PF00335">
    <property type="entry name" value="Tetraspanin"/>
    <property type="match status" value="1"/>
</dbReference>
<feature type="transmembrane region" description="Helical" evidence="7">
    <location>
        <begin position="12"/>
        <end position="33"/>
    </location>
</feature>
<feature type="transmembrane region" description="Helical" evidence="7">
    <location>
        <begin position="192"/>
        <end position="217"/>
    </location>
</feature>
<dbReference type="InterPro" id="IPR000301">
    <property type="entry name" value="Tetraspanin_animals"/>
</dbReference>
<feature type="transmembrane region" description="Helical" evidence="7">
    <location>
        <begin position="53"/>
        <end position="74"/>
    </location>
</feature>
<evidence type="ECO:0000256" key="6">
    <source>
        <dbReference type="PIRSR" id="PIRSR002419-1"/>
    </source>
</evidence>
<dbReference type="PIRSF" id="PIRSF002419">
    <property type="entry name" value="Tetraspanin"/>
    <property type="match status" value="1"/>
</dbReference>